<evidence type="ECO:0000313" key="2">
    <source>
        <dbReference type="EMBL" id="TKV98904.1"/>
    </source>
</evidence>
<keyword evidence="1" id="KW-0732">Signal</keyword>
<gene>
    <name evidence="2" type="ORF">SEVIR_8G004301v2</name>
</gene>
<sequence>MLVLMTTSRFNCFLVPFTISLLLSSNPLLVTVAGNQTNDVFTLLPSPLPLERDRGIGEGRTRKRIDNRINQQLITTYTPMLTAANEWILNY</sequence>
<dbReference type="Proteomes" id="UP000298652">
    <property type="component" value="Chromosome 8"/>
</dbReference>
<evidence type="ECO:0000313" key="3">
    <source>
        <dbReference type="Proteomes" id="UP000298652"/>
    </source>
</evidence>
<accession>A0A4U6TDQ1</accession>
<organism evidence="2 3">
    <name type="scientific">Setaria viridis</name>
    <name type="common">Green bristlegrass</name>
    <name type="synonym">Setaria italica subsp. viridis</name>
    <dbReference type="NCBI Taxonomy" id="4556"/>
    <lineage>
        <taxon>Eukaryota</taxon>
        <taxon>Viridiplantae</taxon>
        <taxon>Streptophyta</taxon>
        <taxon>Embryophyta</taxon>
        <taxon>Tracheophyta</taxon>
        <taxon>Spermatophyta</taxon>
        <taxon>Magnoliopsida</taxon>
        <taxon>Liliopsida</taxon>
        <taxon>Poales</taxon>
        <taxon>Poaceae</taxon>
        <taxon>PACMAD clade</taxon>
        <taxon>Panicoideae</taxon>
        <taxon>Panicodae</taxon>
        <taxon>Paniceae</taxon>
        <taxon>Cenchrinae</taxon>
        <taxon>Setaria</taxon>
    </lineage>
</organism>
<evidence type="ECO:0000256" key="1">
    <source>
        <dbReference type="SAM" id="SignalP"/>
    </source>
</evidence>
<name>A0A4U6TDQ1_SETVI</name>
<proteinExistence type="predicted"/>
<feature type="signal peptide" evidence="1">
    <location>
        <begin position="1"/>
        <end position="24"/>
    </location>
</feature>
<reference evidence="2" key="1">
    <citation type="submission" date="2019-03" db="EMBL/GenBank/DDBJ databases">
        <title>WGS assembly of Setaria viridis.</title>
        <authorList>
            <person name="Huang P."/>
            <person name="Jenkins J."/>
            <person name="Grimwood J."/>
            <person name="Barry K."/>
            <person name="Healey A."/>
            <person name="Mamidi S."/>
            <person name="Sreedasyam A."/>
            <person name="Shu S."/>
            <person name="Feldman M."/>
            <person name="Wu J."/>
            <person name="Yu Y."/>
            <person name="Chen C."/>
            <person name="Johnson J."/>
            <person name="Rokhsar D."/>
            <person name="Baxter I."/>
            <person name="Schmutz J."/>
            <person name="Brutnell T."/>
            <person name="Kellogg E."/>
        </authorList>
    </citation>
    <scope>NUCLEOTIDE SEQUENCE [LARGE SCALE GENOMIC DNA]</scope>
</reference>
<evidence type="ECO:0008006" key="4">
    <source>
        <dbReference type="Google" id="ProtNLM"/>
    </source>
</evidence>
<keyword evidence="3" id="KW-1185">Reference proteome</keyword>
<feature type="chain" id="PRO_5020209757" description="Secreted protein" evidence="1">
    <location>
        <begin position="25"/>
        <end position="91"/>
    </location>
</feature>
<dbReference type="Gramene" id="TKV98904">
    <property type="protein sequence ID" value="TKV98904"/>
    <property type="gene ID" value="SEVIR_8G004301v2"/>
</dbReference>
<protein>
    <recommendedName>
        <fullName evidence="4">Secreted protein</fullName>
    </recommendedName>
</protein>
<dbReference type="EMBL" id="CM016559">
    <property type="protein sequence ID" value="TKV98904.1"/>
    <property type="molecule type" value="Genomic_DNA"/>
</dbReference>
<dbReference type="AlphaFoldDB" id="A0A4U6TDQ1"/>